<feature type="compositionally biased region" description="Basic and acidic residues" evidence="8">
    <location>
        <begin position="133"/>
        <end position="143"/>
    </location>
</feature>
<evidence type="ECO:0000256" key="4">
    <source>
        <dbReference type="ARBA" id="ARBA00022174"/>
    </source>
</evidence>
<comment type="function">
    <text evidence="1">Cilium- and flagellum-specific protein that plays a role in axonemal structure organization and motility. May play a role in outer and inner dynein arm assembly.</text>
</comment>
<evidence type="ECO:0000256" key="8">
    <source>
        <dbReference type="SAM" id="MobiDB-lite"/>
    </source>
</evidence>
<evidence type="ECO:0000256" key="1">
    <source>
        <dbReference type="ARBA" id="ARBA00002404"/>
    </source>
</evidence>
<keyword evidence="5" id="KW-0963">Cytoplasm</keyword>
<comment type="similarity">
    <text evidence="3">Belongs to the CFAP300 family.</text>
</comment>
<comment type="subcellular location">
    <subcellularLocation>
        <location evidence="2">Cytoplasm</location>
        <location evidence="2">Cytoskeleton</location>
        <location evidence="2">Cilium axoneme</location>
    </subcellularLocation>
</comment>
<dbReference type="AlphaFoldDB" id="A0A7R9HZ15"/>
<evidence type="ECO:0000256" key="5">
    <source>
        <dbReference type="ARBA" id="ARBA00022490"/>
    </source>
</evidence>
<dbReference type="GO" id="GO:0005930">
    <property type="term" value="C:axoneme"/>
    <property type="evidence" value="ECO:0007669"/>
    <property type="project" value="UniProtKB-SubCell"/>
</dbReference>
<feature type="region of interest" description="Disordered" evidence="8">
    <location>
        <begin position="119"/>
        <end position="143"/>
    </location>
</feature>
<protein>
    <recommendedName>
        <fullName evidence="4">Cilia- and flagella-associated protein 300</fullName>
    </recommendedName>
</protein>
<dbReference type="Pfam" id="PF14926">
    <property type="entry name" value="CFAP300"/>
    <property type="match status" value="1"/>
</dbReference>
<sequence>MSFFNPLTKPDSGIVSSNDWLVKCPYDEIDGFTITDELRKMLLDEDSSNYKLIPKSDRNEFIFCLFQAICLGGQWCQYEDSIKPYLDITKLIYKDLVSVQKDPATKAIFYVTAHQNSNPERSWRAYSSTPTGPDEKMSRPVED</sequence>
<evidence type="ECO:0000256" key="2">
    <source>
        <dbReference type="ARBA" id="ARBA00004430"/>
    </source>
</evidence>
<keyword evidence="6" id="KW-0206">Cytoskeleton</keyword>
<accession>A0A7R9HZ15</accession>
<gene>
    <name evidence="9" type="ORF">TBIB3V08_LOCUS3892</name>
</gene>
<dbReference type="EMBL" id="OD565309">
    <property type="protein sequence ID" value="CAD7441424.1"/>
    <property type="molecule type" value="Genomic_DNA"/>
</dbReference>
<dbReference type="InterPro" id="IPR029416">
    <property type="entry name" value="CFAP300"/>
</dbReference>
<evidence type="ECO:0000256" key="3">
    <source>
        <dbReference type="ARBA" id="ARBA00009205"/>
    </source>
</evidence>
<dbReference type="PANTHER" id="PTHR31078:SF1">
    <property type="entry name" value="CILIA- AND FLAGELLA-ASSOCIATED PROTEIN 300"/>
    <property type="match status" value="1"/>
</dbReference>
<evidence type="ECO:0000256" key="6">
    <source>
        <dbReference type="ARBA" id="ARBA00023212"/>
    </source>
</evidence>
<reference evidence="9" key="1">
    <citation type="submission" date="2020-11" db="EMBL/GenBank/DDBJ databases">
        <authorList>
            <person name="Tran Van P."/>
        </authorList>
    </citation>
    <scope>NUCLEOTIDE SEQUENCE</scope>
</reference>
<proteinExistence type="inferred from homology"/>
<keyword evidence="7" id="KW-0966">Cell projection</keyword>
<feature type="compositionally biased region" description="Polar residues" evidence="8">
    <location>
        <begin position="119"/>
        <end position="131"/>
    </location>
</feature>
<evidence type="ECO:0000313" key="9">
    <source>
        <dbReference type="EMBL" id="CAD7441424.1"/>
    </source>
</evidence>
<dbReference type="PANTHER" id="PTHR31078">
    <property type="entry name" value="CILIA- AND FLAGELLA-ASSOCIATED PROTEIN 300"/>
    <property type="match status" value="1"/>
</dbReference>
<evidence type="ECO:0000256" key="7">
    <source>
        <dbReference type="ARBA" id="ARBA00023273"/>
    </source>
</evidence>
<name>A0A7R9HZ15_9NEOP</name>
<organism evidence="9">
    <name type="scientific">Timema bartmani</name>
    <dbReference type="NCBI Taxonomy" id="61472"/>
    <lineage>
        <taxon>Eukaryota</taxon>
        <taxon>Metazoa</taxon>
        <taxon>Ecdysozoa</taxon>
        <taxon>Arthropoda</taxon>
        <taxon>Hexapoda</taxon>
        <taxon>Insecta</taxon>
        <taxon>Pterygota</taxon>
        <taxon>Neoptera</taxon>
        <taxon>Polyneoptera</taxon>
        <taxon>Phasmatodea</taxon>
        <taxon>Timematodea</taxon>
        <taxon>Timematoidea</taxon>
        <taxon>Timematidae</taxon>
        <taxon>Timema</taxon>
    </lineage>
</organism>